<dbReference type="AlphaFoldDB" id="A7EFP4"/>
<accession>A7EFP4</accession>
<evidence type="ECO:0000313" key="1">
    <source>
        <dbReference type="EMBL" id="EDO01660.1"/>
    </source>
</evidence>
<dbReference type="Proteomes" id="UP000001312">
    <property type="component" value="Unassembled WGS sequence"/>
</dbReference>
<dbReference type="KEGG" id="ssl:SS1G_04135"/>
<reference evidence="2" key="1">
    <citation type="journal article" date="2011" name="PLoS Genet.">
        <title>Genomic analysis of the necrotrophic fungal pathogens Sclerotinia sclerotiorum and Botrytis cinerea.</title>
        <authorList>
            <person name="Amselem J."/>
            <person name="Cuomo C.A."/>
            <person name="van Kan J.A."/>
            <person name="Viaud M."/>
            <person name="Benito E.P."/>
            <person name="Couloux A."/>
            <person name="Coutinho P.M."/>
            <person name="de Vries R.P."/>
            <person name="Dyer P.S."/>
            <person name="Fillinger S."/>
            <person name="Fournier E."/>
            <person name="Gout L."/>
            <person name="Hahn M."/>
            <person name="Kohn L."/>
            <person name="Lapalu N."/>
            <person name="Plummer K.M."/>
            <person name="Pradier J.M."/>
            <person name="Quevillon E."/>
            <person name="Sharon A."/>
            <person name="Simon A."/>
            <person name="ten Have A."/>
            <person name="Tudzynski B."/>
            <person name="Tudzynski P."/>
            <person name="Wincker P."/>
            <person name="Andrew M."/>
            <person name="Anthouard V."/>
            <person name="Beever R.E."/>
            <person name="Beffa R."/>
            <person name="Benoit I."/>
            <person name="Bouzid O."/>
            <person name="Brault B."/>
            <person name="Chen Z."/>
            <person name="Choquer M."/>
            <person name="Collemare J."/>
            <person name="Cotton P."/>
            <person name="Danchin E.G."/>
            <person name="Da Silva C."/>
            <person name="Gautier A."/>
            <person name="Giraud C."/>
            <person name="Giraud T."/>
            <person name="Gonzalez C."/>
            <person name="Grossetete S."/>
            <person name="Guldener U."/>
            <person name="Henrissat B."/>
            <person name="Howlett B.J."/>
            <person name="Kodira C."/>
            <person name="Kretschmer M."/>
            <person name="Lappartient A."/>
            <person name="Leroch M."/>
            <person name="Levis C."/>
            <person name="Mauceli E."/>
            <person name="Neuveglise C."/>
            <person name="Oeser B."/>
            <person name="Pearson M."/>
            <person name="Poulain J."/>
            <person name="Poussereau N."/>
            <person name="Quesneville H."/>
            <person name="Rascle C."/>
            <person name="Schumacher J."/>
            <person name="Segurens B."/>
            <person name="Sexton A."/>
            <person name="Silva E."/>
            <person name="Sirven C."/>
            <person name="Soanes D.M."/>
            <person name="Talbot N.J."/>
            <person name="Templeton M."/>
            <person name="Yandava C."/>
            <person name="Yarden O."/>
            <person name="Zeng Q."/>
            <person name="Rollins J.A."/>
            <person name="Lebrun M.H."/>
            <person name="Dickman M."/>
        </authorList>
    </citation>
    <scope>NUCLEOTIDE SEQUENCE [LARGE SCALE GENOMIC DNA]</scope>
    <source>
        <strain evidence="2">ATCC 18683 / 1980 / Ss-1</strain>
    </source>
</reference>
<keyword evidence="2" id="KW-1185">Reference proteome</keyword>
<protein>
    <submittedName>
        <fullName evidence="1">Uncharacterized protein</fullName>
    </submittedName>
</protein>
<sequence>MSRRGMISPSLRSSLGIFDFAMRSETCKCNVVAQQ</sequence>
<proteinExistence type="predicted"/>
<organism evidence="1 2">
    <name type="scientific">Sclerotinia sclerotiorum (strain ATCC 18683 / 1980 / Ss-1)</name>
    <name type="common">White mold</name>
    <name type="synonym">Whetzelinia sclerotiorum</name>
    <dbReference type="NCBI Taxonomy" id="665079"/>
    <lineage>
        <taxon>Eukaryota</taxon>
        <taxon>Fungi</taxon>
        <taxon>Dikarya</taxon>
        <taxon>Ascomycota</taxon>
        <taxon>Pezizomycotina</taxon>
        <taxon>Leotiomycetes</taxon>
        <taxon>Helotiales</taxon>
        <taxon>Sclerotiniaceae</taxon>
        <taxon>Sclerotinia</taxon>
    </lineage>
</organism>
<dbReference type="EMBL" id="CH476625">
    <property type="protein sequence ID" value="EDO01660.1"/>
    <property type="molecule type" value="Genomic_DNA"/>
</dbReference>
<name>A7EFP4_SCLS1</name>
<dbReference type="InParanoid" id="A7EFP4"/>
<dbReference type="HOGENOM" id="CLU_3368748_0_0_1"/>
<evidence type="ECO:0000313" key="2">
    <source>
        <dbReference type="Proteomes" id="UP000001312"/>
    </source>
</evidence>
<dbReference type="GeneID" id="5490967"/>
<gene>
    <name evidence="1" type="ORF">SS1G_04135</name>
</gene>
<dbReference type="RefSeq" id="XP_001594328.1">
    <property type="nucleotide sequence ID" value="XM_001594278.1"/>
</dbReference>